<accession>A0AAW2G4F9</accession>
<proteinExistence type="predicted"/>
<protein>
    <submittedName>
        <fullName evidence="2">Uncharacterized protein</fullName>
    </submittedName>
</protein>
<dbReference type="Proteomes" id="UP001430953">
    <property type="component" value="Unassembled WGS sequence"/>
</dbReference>
<dbReference type="AlphaFoldDB" id="A0AAW2G4F9"/>
<dbReference type="EMBL" id="JADYXP020000006">
    <property type="protein sequence ID" value="KAL0121402.1"/>
    <property type="molecule type" value="Genomic_DNA"/>
</dbReference>
<sequence length="103" mass="10807">MTHLKFFTIAVIVVALSDSLTWANSLAKADPVAEAAAEPNAEAEAEAEAEAAAVAVAEALAEGFAEALAEANPGTPNIPTIPLLVNLIINNTILNRHKRLFLY</sequence>
<keyword evidence="3" id="KW-1185">Reference proteome</keyword>
<organism evidence="2 3">
    <name type="scientific">Cardiocondyla obscurior</name>
    <dbReference type="NCBI Taxonomy" id="286306"/>
    <lineage>
        <taxon>Eukaryota</taxon>
        <taxon>Metazoa</taxon>
        <taxon>Ecdysozoa</taxon>
        <taxon>Arthropoda</taxon>
        <taxon>Hexapoda</taxon>
        <taxon>Insecta</taxon>
        <taxon>Pterygota</taxon>
        <taxon>Neoptera</taxon>
        <taxon>Endopterygota</taxon>
        <taxon>Hymenoptera</taxon>
        <taxon>Apocrita</taxon>
        <taxon>Aculeata</taxon>
        <taxon>Formicoidea</taxon>
        <taxon>Formicidae</taxon>
        <taxon>Myrmicinae</taxon>
        <taxon>Cardiocondyla</taxon>
    </lineage>
</organism>
<feature type="chain" id="PRO_5043553774" evidence="1">
    <location>
        <begin position="24"/>
        <end position="103"/>
    </location>
</feature>
<keyword evidence="1" id="KW-0732">Signal</keyword>
<comment type="caution">
    <text evidence="2">The sequence shown here is derived from an EMBL/GenBank/DDBJ whole genome shotgun (WGS) entry which is preliminary data.</text>
</comment>
<reference evidence="2 3" key="1">
    <citation type="submission" date="2023-03" db="EMBL/GenBank/DDBJ databases">
        <title>High recombination rates correlate with genetic variation in Cardiocondyla obscurior ants.</title>
        <authorList>
            <person name="Errbii M."/>
        </authorList>
    </citation>
    <scope>NUCLEOTIDE SEQUENCE [LARGE SCALE GENOMIC DNA]</scope>
    <source>
        <strain evidence="2">Alpha-2009</strain>
        <tissue evidence="2">Whole body</tissue>
    </source>
</reference>
<evidence type="ECO:0000256" key="1">
    <source>
        <dbReference type="SAM" id="SignalP"/>
    </source>
</evidence>
<evidence type="ECO:0000313" key="2">
    <source>
        <dbReference type="EMBL" id="KAL0121402.1"/>
    </source>
</evidence>
<feature type="signal peptide" evidence="1">
    <location>
        <begin position="1"/>
        <end position="23"/>
    </location>
</feature>
<gene>
    <name evidence="2" type="ORF">PUN28_006726</name>
</gene>
<evidence type="ECO:0000313" key="3">
    <source>
        <dbReference type="Proteomes" id="UP001430953"/>
    </source>
</evidence>
<name>A0AAW2G4F9_9HYME</name>